<dbReference type="AlphaFoldDB" id="F0ZM74"/>
<dbReference type="Proteomes" id="UP000001064">
    <property type="component" value="Unassembled WGS sequence"/>
</dbReference>
<dbReference type="RefSeq" id="XP_003288516.1">
    <property type="nucleotide sequence ID" value="XM_003288468.1"/>
</dbReference>
<accession>F0ZM74</accession>
<keyword evidence="2" id="KW-1185">Reference proteome</keyword>
<organism evidence="1 2">
    <name type="scientific">Dictyostelium purpureum</name>
    <name type="common">Slime mold</name>
    <dbReference type="NCBI Taxonomy" id="5786"/>
    <lineage>
        <taxon>Eukaryota</taxon>
        <taxon>Amoebozoa</taxon>
        <taxon>Evosea</taxon>
        <taxon>Eumycetozoa</taxon>
        <taxon>Dictyostelia</taxon>
        <taxon>Dictyosteliales</taxon>
        <taxon>Dictyosteliaceae</taxon>
        <taxon>Dictyostelium</taxon>
    </lineage>
</organism>
<protein>
    <submittedName>
        <fullName evidence="1">Uncharacterized protein</fullName>
    </submittedName>
</protein>
<dbReference type="VEuPathDB" id="AmoebaDB:DICPUDRAFT_152758"/>
<gene>
    <name evidence="1" type="ORF">DICPUDRAFT_152758</name>
</gene>
<dbReference type="KEGG" id="dpp:DICPUDRAFT_152758"/>
<reference evidence="2" key="1">
    <citation type="journal article" date="2011" name="Genome Biol.">
        <title>Comparative genomics of the social amoebae Dictyostelium discoideum and Dictyostelium purpureum.</title>
        <authorList>
            <consortium name="US DOE Joint Genome Institute (JGI-PGF)"/>
            <person name="Sucgang R."/>
            <person name="Kuo A."/>
            <person name="Tian X."/>
            <person name="Salerno W."/>
            <person name="Parikh A."/>
            <person name="Feasley C.L."/>
            <person name="Dalin E."/>
            <person name="Tu H."/>
            <person name="Huang E."/>
            <person name="Barry K."/>
            <person name="Lindquist E."/>
            <person name="Shapiro H."/>
            <person name="Bruce D."/>
            <person name="Schmutz J."/>
            <person name="Salamov A."/>
            <person name="Fey P."/>
            <person name="Gaudet P."/>
            <person name="Anjard C."/>
            <person name="Babu M.M."/>
            <person name="Basu S."/>
            <person name="Bushmanova Y."/>
            <person name="van der Wel H."/>
            <person name="Katoh-Kurasawa M."/>
            <person name="Dinh C."/>
            <person name="Coutinho P.M."/>
            <person name="Saito T."/>
            <person name="Elias M."/>
            <person name="Schaap P."/>
            <person name="Kay R.R."/>
            <person name="Henrissat B."/>
            <person name="Eichinger L."/>
            <person name="Rivero F."/>
            <person name="Putnam N.H."/>
            <person name="West C.M."/>
            <person name="Loomis W.F."/>
            <person name="Chisholm R.L."/>
            <person name="Shaulsky G."/>
            <person name="Strassmann J.E."/>
            <person name="Queller D.C."/>
            <person name="Kuspa A."/>
            <person name="Grigoriev I.V."/>
        </authorList>
    </citation>
    <scope>NUCLEOTIDE SEQUENCE [LARGE SCALE GENOMIC DNA]</scope>
    <source>
        <strain evidence="2">QSDP1</strain>
    </source>
</reference>
<proteinExistence type="predicted"/>
<evidence type="ECO:0000313" key="1">
    <source>
        <dbReference type="EMBL" id="EGC34935.1"/>
    </source>
</evidence>
<dbReference type="InParanoid" id="F0ZM74"/>
<name>F0ZM74_DICPU</name>
<dbReference type="EMBL" id="GL871077">
    <property type="protein sequence ID" value="EGC34935.1"/>
    <property type="molecule type" value="Genomic_DNA"/>
</dbReference>
<sequence length="90" mass="9683">MEKHYRIVKLITFIINNNVTGDLLNNVQLSSSFPYAERYLAAAHASVAPVSSCAPVAPLAPVAHFTPVVAQQIPLSQYLSTDNDTPSSTV</sequence>
<evidence type="ECO:0000313" key="2">
    <source>
        <dbReference type="Proteomes" id="UP000001064"/>
    </source>
</evidence>
<dbReference type="GeneID" id="10501942"/>